<dbReference type="EMBL" id="AWWV01007690">
    <property type="protein sequence ID" value="OMO95231.1"/>
    <property type="molecule type" value="Genomic_DNA"/>
</dbReference>
<sequence>MAHSPTHGSKLVLLLRDKLKTLEEPPKKHSLNP</sequence>
<dbReference type="Proteomes" id="UP000188268">
    <property type="component" value="Unassembled WGS sequence"/>
</dbReference>
<evidence type="ECO:0000313" key="2">
    <source>
        <dbReference type="Proteomes" id="UP000188268"/>
    </source>
</evidence>
<dbReference type="AlphaFoldDB" id="A0A1R3JK52"/>
<proteinExistence type="predicted"/>
<accession>A0A1R3JK52</accession>
<comment type="caution">
    <text evidence="1">The sequence shown here is derived from an EMBL/GenBank/DDBJ whole genome shotgun (WGS) entry which is preliminary data.</text>
</comment>
<dbReference type="Gramene" id="OMO95231">
    <property type="protein sequence ID" value="OMO95231"/>
    <property type="gene ID" value="CCACVL1_05486"/>
</dbReference>
<reference evidence="1 2" key="1">
    <citation type="submission" date="2013-09" db="EMBL/GenBank/DDBJ databases">
        <title>Corchorus capsularis genome sequencing.</title>
        <authorList>
            <person name="Alam M."/>
            <person name="Haque M.S."/>
            <person name="Islam M.S."/>
            <person name="Emdad E.M."/>
            <person name="Islam M.M."/>
            <person name="Ahmed B."/>
            <person name="Halim A."/>
            <person name="Hossen Q.M.M."/>
            <person name="Hossain M.Z."/>
            <person name="Ahmed R."/>
            <person name="Khan M.M."/>
            <person name="Islam R."/>
            <person name="Rashid M.M."/>
            <person name="Khan S.A."/>
            <person name="Rahman M.S."/>
            <person name="Alam M."/>
        </authorList>
    </citation>
    <scope>NUCLEOTIDE SEQUENCE [LARGE SCALE GENOMIC DNA]</scope>
    <source>
        <strain evidence="2">cv. CVL-1</strain>
        <tissue evidence="1">Whole seedling</tissue>
    </source>
</reference>
<organism evidence="1 2">
    <name type="scientific">Corchorus capsularis</name>
    <name type="common">Jute</name>
    <dbReference type="NCBI Taxonomy" id="210143"/>
    <lineage>
        <taxon>Eukaryota</taxon>
        <taxon>Viridiplantae</taxon>
        <taxon>Streptophyta</taxon>
        <taxon>Embryophyta</taxon>
        <taxon>Tracheophyta</taxon>
        <taxon>Spermatophyta</taxon>
        <taxon>Magnoliopsida</taxon>
        <taxon>eudicotyledons</taxon>
        <taxon>Gunneridae</taxon>
        <taxon>Pentapetalae</taxon>
        <taxon>rosids</taxon>
        <taxon>malvids</taxon>
        <taxon>Malvales</taxon>
        <taxon>Malvaceae</taxon>
        <taxon>Grewioideae</taxon>
        <taxon>Apeibeae</taxon>
        <taxon>Corchorus</taxon>
    </lineage>
</organism>
<evidence type="ECO:0000313" key="1">
    <source>
        <dbReference type="EMBL" id="OMO95231.1"/>
    </source>
</evidence>
<protein>
    <submittedName>
        <fullName evidence="1">Uncharacterized protein</fullName>
    </submittedName>
</protein>
<name>A0A1R3JK52_COCAP</name>
<keyword evidence="2" id="KW-1185">Reference proteome</keyword>
<gene>
    <name evidence="1" type="ORF">CCACVL1_05486</name>
</gene>